<dbReference type="Pfam" id="PF03344">
    <property type="entry name" value="Daxx"/>
    <property type="match status" value="1"/>
</dbReference>
<dbReference type="PANTHER" id="PTHR12766">
    <property type="entry name" value="DEATH DOMAIN-ASSOCIATED PROTEIN 6 DAXX"/>
    <property type="match status" value="1"/>
</dbReference>
<dbReference type="Proteomes" id="UP000014760">
    <property type="component" value="Unassembled WGS sequence"/>
</dbReference>
<dbReference type="InterPro" id="IPR038298">
    <property type="entry name" value="Daxx_N_sf"/>
</dbReference>
<accession>R7V2Y5</accession>
<dbReference type="GO" id="GO:0016605">
    <property type="term" value="C:PML body"/>
    <property type="evidence" value="ECO:0007669"/>
    <property type="project" value="TreeGrafter"/>
</dbReference>
<organism evidence="3">
    <name type="scientific">Capitella teleta</name>
    <name type="common">Polychaete worm</name>
    <dbReference type="NCBI Taxonomy" id="283909"/>
    <lineage>
        <taxon>Eukaryota</taxon>
        <taxon>Metazoa</taxon>
        <taxon>Spiralia</taxon>
        <taxon>Lophotrochozoa</taxon>
        <taxon>Annelida</taxon>
        <taxon>Polychaeta</taxon>
        <taxon>Sedentaria</taxon>
        <taxon>Scolecida</taxon>
        <taxon>Capitellidae</taxon>
        <taxon>Capitella</taxon>
    </lineage>
</organism>
<evidence type="ECO:0000313" key="4">
    <source>
        <dbReference type="EnsemblMetazoa" id="CapteP203913"/>
    </source>
</evidence>
<dbReference type="OrthoDB" id="7492809at2759"/>
<dbReference type="AlphaFoldDB" id="R7V2Y5"/>
<protein>
    <recommendedName>
        <fullName evidence="2">Daxx N-terminal Rassf1C-interacting domain-containing protein</fullName>
    </recommendedName>
</protein>
<dbReference type="GO" id="GO:0003713">
    <property type="term" value="F:transcription coactivator activity"/>
    <property type="evidence" value="ECO:0007669"/>
    <property type="project" value="TreeGrafter"/>
</dbReference>
<dbReference type="GO" id="GO:0050681">
    <property type="term" value="F:nuclear androgen receptor binding"/>
    <property type="evidence" value="ECO:0007669"/>
    <property type="project" value="TreeGrafter"/>
</dbReference>
<dbReference type="GO" id="GO:0042981">
    <property type="term" value="P:regulation of apoptotic process"/>
    <property type="evidence" value="ECO:0007669"/>
    <property type="project" value="TreeGrafter"/>
</dbReference>
<dbReference type="Gene3D" id="1.10.8.810">
    <property type="entry name" value="Daxx helical bundle domain"/>
    <property type="match status" value="1"/>
</dbReference>
<dbReference type="EnsemblMetazoa" id="CapteT203913">
    <property type="protein sequence ID" value="CapteP203913"/>
    <property type="gene ID" value="CapteG203913"/>
</dbReference>
<evidence type="ECO:0000259" key="2">
    <source>
        <dbReference type="Pfam" id="PF03344"/>
    </source>
</evidence>
<proteinExistence type="predicted"/>
<feature type="compositionally biased region" description="Basic residues" evidence="1">
    <location>
        <begin position="83"/>
        <end position="98"/>
    </location>
</feature>
<dbReference type="GO" id="GO:0003714">
    <property type="term" value="F:transcription corepressor activity"/>
    <property type="evidence" value="ECO:0007669"/>
    <property type="project" value="TreeGrafter"/>
</dbReference>
<reference evidence="3 5" key="2">
    <citation type="journal article" date="2013" name="Nature">
        <title>Insights into bilaterian evolution from three spiralian genomes.</title>
        <authorList>
            <person name="Simakov O."/>
            <person name="Marletaz F."/>
            <person name="Cho S.J."/>
            <person name="Edsinger-Gonzales E."/>
            <person name="Havlak P."/>
            <person name="Hellsten U."/>
            <person name="Kuo D.H."/>
            <person name="Larsson T."/>
            <person name="Lv J."/>
            <person name="Arendt D."/>
            <person name="Savage R."/>
            <person name="Osoegawa K."/>
            <person name="de Jong P."/>
            <person name="Grimwood J."/>
            <person name="Chapman J.A."/>
            <person name="Shapiro H."/>
            <person name="Aerts A."/>
            <person name="Otillar R.P."/>
            <person name="Terry A.Y."/>
            <person name="Boore J.L."/>
            <person name="Grigoriev I.V."/>
            <person name="Lindberg D.R."/>
            <person name="Seaver E.C."/>
            <person name="Weisblat D.A."/>
            <person name="Putnam N.H."/>
            <person name="Rokhsar D.S."/>
        </authorList>
    </citation>
    <scope>NUCLEOTIDE SEQUENCE</scope>
    <source>
        <strain evidence="3 5">I ESC-2004</strain>
    </source>
</reference>
<dbReference type="InterPro" id="IPR046426">
    <property type="entry name" value="DAXX_histone-bd_sf"/>
</dbReference>
<evidence type="ECO:0000313" key="5">
    <source>
        <dbReference type="Proteomes" id="UP000014760"/>
    </source>
</evidence>
<feature type="domain" description="Daxx N-terminal Rassf1C-interacting" evidence="2">
    <location>
        <begin position="3"/>
        <end position="86"/>
    </location>
</feature>
<gene>
    <name evidence="3" type="ORF">CAPTEDRAFT_203913</name>
</gene>
<feature type="region of interest" description="Disordered" evidence="1">
    <location>
        <begin position="83"/>
        <end position="127"/>
    </location>
</feature>
<feature type="compositionally biased region" description="Pro residues" evidence="1">
    <location>
        <begin position="107"/>
        <end position="121"/>
    </location>
</feature>
<dbReference type="InterPro" id="IPR031333">
    <property type="entry name" value="Daxx_N"/>
</dbReference>
<dbReference type="PANTHER" id="PTHR12766:SF7">
    <property type="entry name" value="DEATH DOMAIN-ASSOCIATED PROTEIN 6"/>
    <property type="match status" value="1"/>
</dbReference>
<dbReference type="GO" id="GO:0006334">
    <property type="term" value="P:nucleosome assembly"/>
    <property type="evidence" value="ECO:0007669"/>
    <property type="project" value="TreeGrafter"/>
</dbReference>
<dbReference type="GO" id="GO:0042393">
    <property type="term" value="F:histone binding"/>
    <property type="evidence" value="ECO:0007669"/>
    <property type="project" value="InterPro"/>
</dbReference>
<reference evidence="5" key="1">
    <citation type="submission" date="2012-12" db="EMBL/GenBank/DDBJ databases">
        <authorList>
            <person name="Hellsten U."/>
            <person name="Grimwood J."/>
            <person name="Chapman J.A."/>
            <person name="Shapiro H."/>
            <person name="Aerts A."/>
            <person name="Otillar R.P."/>
            <person name="Terry A.Y."/>
            <person name="Boore J.L."/>
            <person name="Simakov O."/>
            <person name="Marletaz F."/>
            <person name="Cho S.-J."/>
            <person name="Edsinger-Gonzales E."/>
            <person name="Havlak P."/>
            <person name="Kuo D.-H."/>
            <person name="Larsson T."/>
            <person name="Lv J."/>
            <person name="Arendt D."/>
            <person name="Savage R."/>
            <person name="Osoegawa K."/>
            <person name="de Jong P."/>
            <person name="Lindberg D.R."/>
            <person name="Seaver E.C."/>
            <person name="Weisblat D.A."/>
            <person name="Putnam N.H."/>
            <person name="Grigoriev I.V."/>
            <person name="Rokhsar D.S."/>
        </authorList>
    </citation>
    <scope>NUCLEOTIDE SEQUENCE</scope>
    <source>
        <strain evidence="5">I ESC-2004</strain>
    </source>
</reference>
<name>R7V2Y5_CAPTE</name>
<feature type="non-terminal residue" evidence="3">
    <location>
        <position position="244"/>
    </location>
</feature>
<dbReference type="EMBL" id="KB297291">
    <property type="protein sequence ID" value="ELU10666.1"/>
    <property type="molecule type" value="Genomic_DNA"/>
</dbReference>
<evidence type="ECO:0000313" key="3">
    <source>
        <dbReference type="EMBL" id="ELU10666.1"/>
    </source>
</evidence>
<feature type="compositionally biased region" description="Basic and acidic residues" evidence="1">
    <location>
        <begin position="160"/>
        <end position="169"/>
    </location>
</feature>
<dbReference type="HOGENOM" id="CLU_1140376_0_0_1"/>
<evidence type="ECO:0000256" key="1">
    <source>
        <dbReference type="SAM" id="MobiDB-lite"/>
    </source>
</evidence>
<dbReference type="Gene3D" id="1.20.58.2170">
    <property type="match status" value="1"/>
</dbReference>
<dbReference type="STRING" id="283909.R7V2Y5"/>
<reference evidence="4" key="3">
    <citation type="submission" date="2015-06" db="UniProtKB">
        <authorList>
            <consortium name="EnsemblMetazoa"/>
        </authorList>
    </citation>
    <scope>IDENTIFICATION</scope>
</reference>
<feature type="region of interest" description="Disordered" evidence="1">
    <location>
        <begin position="152"/>
        <end position="183"/>
    </location>
</feature>
<keyword evidence="5" id="KW-1185">Reference proteome</keyword>
<dbReference type="EMBL" id="AMQN01040965">
    <property type="status" value="NOT_ANNOTATED_CDS"/>
    <property type="molecule type" value="Genomic_DNA"/>
</dbReference>
<sequence length="244" mass="28233">MEEARKAFDQFIQVVRTFTHNDGYDIIKLLVQGFKKAEESFLISPEFIQMLKKTESSIVANKTKTYVLLLEFETELGAYARKRKSKKEVTVTKKKKRQKDVTEPLRDPPPAELPPEPPKTPPRQREVPAQLSPVVLIESRIKVPPSCVSRKIFQKPSTSKGDKAPERNPFDSPGNKKLIKQRGSEKQIQRLETLLAEIRDKIEELERKELSIDELADEDTSYLLIDRFKKRFVKVWNKLCEVKG</sequence>